<reference evidence="1 2" key="1">
    <citation type="journal article" date="2020" name="ISME J.">
        <title>Uncovering the hidden diversity of litter-decomposition mechanisms in mushroom-forming fungi.</title>
        <authorList>
            <person name="Floudas D."/>
            <person name="Bentzer J."/>
            <person name="Ahren D."/>
            <person name="Johansson T."/>
            <person name="Persson P."/>
            <person name="Tunlid A."/>
        </authorList>
    </citation>
    <scope>NUCLEOTIDE SEQUENCE [LARGE SCALE GENOMIC DNA]</scope>
    <source>
        <strain evidence="1 2">CBS 146.42</strain>
    </source>
</reference>
<accession>A0A8H5LLP8</accession>
<organism evidence="1 2">
    <name type="scientific">Leucocoprinus leucothites</name>
    <dbReference type="NCBI Taxonomy" id="201217"/>
    <lineage>
        <taxon>Eukaryota</taxon>
        <taxon>Fungi</taxon>
        <taxon>Dikarya</taxon>
        <taxon>Basidiomycota</taxon>
        <taxon>Agaricomycotina</taxon>
        <taxon>Agaricomycetes</taxon>
        <taxon>Agaricomycetidae</taxon>
        <taxon>Agaricales</taxon>
        <taxon>Agaricineae</taxon>
        <taxon>Agaricaceae</taxon>
        <taxon>Leucocoprinus</taxon>
    </lineage>
</organism>
<gene>
    <name evidence="1" type="ORF">D9756_002054</name>
</gene>
<keyword evidence="2" id="KW-1185">Reference proteome</keyword>
<evidence type="ECO:0000313" key="2">
    <source>
        <dbReference type="Proteomes" id="UP000559027"/>
    </source>
</evidence>
<dbReference type="EMBL" id="JAACJO010000002">
    <property type="protein sequence ID" value="KAF5361851.1"/>
    <property type="molecule type" value="Genomic_DNA"/>
</dbReference>
<comment type="caution">
    <text evidence="1">The sequence shown here is derived from an EMBL/GenBank/DDBJ whole genome shotgun (WGS) entry which is preliminary data.</text>
</comment>
<proteinExistence type="predicted"/>
<name>A0A8H5LLP8_9AGAR</name>
<dbReference type="OrthoDB" id="3067977at2759"/>
<dbReference type="Proteomes" id="UP000559027">
    <property type="component" value="Unassembled WGS sequence"/>
</dbReference>
<protein>
    <recommendedName>
        <fullName evidence="3">F-box domain-containing protein</fullName>
    </recommendedName>
</protein>
<sequence>MPRPRFHICYLPPNVLYEIFMLYLQTPSKGMEGSKNVPMLTFSPSTTSSPVTLSLVNRRWRSIVLHYPQFWSSMFVVGPHLLHANLVKLWLVRSGNRPLDLAFNQSLGLFAPADHMHAMNYLLHTFMKYSARWRSINFNFHGPVALSHRLEHSVLFTSTNLKHLPMLKAATIFESDAWLTNPALPRMWASIVQNSPQLRTVCAGVPVLSASLSSFDCHSSLLSFSLVLRVLRDCPNLREISARLRPPVGPEEDAPPIVHRKLKVLRLHNSKPGKLVEAVISRVTLPKLTELDMTFDSGPELIRSLRYMIKRSDCRLLSINTLPFDGVETETFKLLSLEQLEYLTSLVICRAHGDSLLEWLTLRPPHKRNASAAKMNLPYLNNLEFIGLTASFGILAEMLASRPRANIVIETPWHFDEHPGSSKWARWVFEHPSLKFKNPCGCVVTNPQKAQPWYSAGVDEDTSCPQTGCRAPRCRYESKSSRRYSNAAR</sequence>
<dbReference type="AlphaFoldDB" id="A0A8H5LLP8"/>
<evidence type="ECO:0008006" key="3">
    <source>
        <dbReference type="Google" id="ProtNLM"/>
    </source>
</evidence>
<evidence type="ECO:0000313" key="1">
    <source>
        <dbReference type="EMBL" id="KAF5361851.1"/>
    </source>
</evidence>